<gene>
    <name evidence="2" type="ORF">H9804_03730</name>
</gene>
<dbReference type="EMBL" id="DXAQ01000058">
    <property type="protein sequence ID" value="HIZ89032.1"/>
    <property type="molecule type" value="Genomic_DNA"/>
</dbReference>
<name>A0A9D2KBR0_9BACT</name>
<evidence type="ECO:0008006" key="4">
    <source>
        <dbReference type="Google" id="ProtNLM"/>
    </source>
</evidence>
<evidence type="ECO:0000313" key="3">
    <source>
        <dbReference type="Proteomes" id="UP000824176"/>
    </source>
</evidence>
<comment type="caution">
    <text evidence="2">The sequence shown here is derived from an EMBL/GenBank/DDBJ whole genome shotgun (WGS) entry which is preliminary data.</text>
</comment>
<evidence type="ECO:0000313" key="2">
    <source>
        <dbReference type="EMBL" id="HIZ89032.1"/>
    </source>
</evidence>
<reference evidence="2" key="2">
    <citation type="submission" date="2021-04" db="EMBL/GenBank/DDBJ databases">
        <authorList>
            <person name="Gilroy R."/>
        </authorList>
    </citation>
    <scope>NUCLEOTIDE SEQUENCE</scope>
    <source>
        <strain evidence="2">ChiW4-1371</strain>
    </source>
</reference>
<organism evidence="2 3">
    <name type="scientific">Candidatus Mucispirillum faecigallinarum</name>
    <dbReference type="NCBI Taxonomy" id="2838699"/>
    <lineage>
        <taxon>Bacteria</taxon>
        <taxon>Pseudomonadati</taxon>
        <taxon>Deferribacterota</taxon>
        <taxon>Deferribacteres</taxon>
        <taxon>Deferribacterales</taxon>
        <taxon>Mucispirillaceae</taxon>
        <taxon>Mucispirillum</taxon>
    </lineage>
</organism>
<accession>A0A9D2KBR0</accession>
<sequence length="326" mass="37339">MKKILYIIFLTLFTYNAYAEESTHSLKSYTGSIDNKYNISMFIEDNFTGYYKYHSTKLPITINREKKKITGSDKSEFIIKKENKTSLSGKWKNNGKTYNFALNDGKCLGGKVCSYTIISYNTENYSNQGIYFDDLGICRISLSVYDDTEKLPTNMSKEKIYSVLKEDAKKLDGEYSGSIRVSYFDNNFVCLYGGASFYYEGTAHPSFDFGGSCLNINNKTIVAYKLKDLIVDSPASRKMIMKEITAYFEGEEDYSFNEEDVFGGGEYDIYNYTIFEQYAYVTFDSIGISIRYLLGEAGRSQDFFSIPVEKMKPFATGDFKKMLESK</sequence>
<feature type="chain" id="PRO_5039570476" description="DUF3298 domain-containing protein" evidence="1">
    <location>
        <begin position="20"/>
        <end position="326"/>
    </location>
</feature>
<feature type="signal peptide" evidence="1">
    <location>
        <begin position="1"/>
        <end position="19"/>
    </location>
</feature>
<evidence type="ECO:0000256" key="1">
    <source>
        <dbReference type="SAM" id="SignalP"/>
    </source>
</evidence>
<dbReference type="Proteomes" id="UP000824176">
    <property type="component" value="Unassembled WGS sequence"/>
</dbReference>
<keyword evidence="1" id="KW-0732">Signal</keyword>
<reference evidence="2" key="1">
    <citation type="journal article" date="2021" name="PeerJ">
        <title>Extensive microbial diversity within the chicken gut microbiome revealed by metagenomics and culture.</title>
        <authorList>
            <person name="Gilroy R."/>
            <person name="Ravi A."/>
            <person name="Getino M."/>
            <person name="Pursley I."/>
            <person name="Horton D.L."/>
            <person name="Alikhan N.F."/>
            <person name="Baker D."/>
            <person name="Gharbi K."/>
            <person name="Hall N."/>
            <person name="Watson M."/>
            <person name="Adriaenssens E.M."/>
            <person name="Foster-Nyarko E."/>
            <person name="Jarju S."/>
            <person name="Secka A."/>
            <person name="Antonio M."/>
            <person name="Oren A."/>
            <person name="Chaudhuri R.R."/>
            <person name="La Ragione R."/>
            <person name="Hildebrand F."/>
            <person name="Pallen M.J."/>
        </authorList>
    </citation>
    <scope>NUCLEOTIDE SEQUENCE</scope>
    <source>
        <strain evidence="2">ChiW4-1371</strain>
    </source>
</reference>
<protein>
    <recommendedName>
        <fullName evidence="4">DUF3298 domain-containing protein</fullName>
    </recommendedName>
</protein>
<proteinExistence type="predicted"/>
<dbReference type="AlphaFoldDB" id="A0A9D2KBR0"/>